<name>A0A1K2C8K4_STRAR</name>
<reference evidence="2 3" key="1">
    <citation type="submission" date="2016-11" db="EMBL/GenBank/DDBJ databases">
        <authorList>
            <person name="Jaros S."/>
            <person name="Januszkiewicz K."/>
            <person name="Wedrychowicz H."/>
        </authorList>
    </citation>
    <scope>NUCLEOTIDE SEQUENCE [LARGE SCALE GENOMIC DNA]</scope>
    <source>
        <strain evidence="2 3">OK807</strain>
    </source>
</reference>
<evidence type="ECO:0000256" key="1">
    <source>
        <dbReference type="SAM" id="MobiDB-lite"/>
    </source>
</evidence>
<sequence>MPGPVPKRSDQRRRRNTDAGPALVKAKTASKRPTVPRGDDDWHPIAKRWYADLRKSGQADFYEASDWATAVYVAEAMSRNLSQARFSAQLFQSVMSAMTDLLTTEGSRRRARVELERETGEVDEHETARLTVLDGYRQAAAGGADAGT</sequence>
<protein>
    <recommendedName>
        <fullName evidence="4">Terminase small subunit</fullName>
    </recommendedName>
</protein>
<organism evidence="2 3">
    <name type="scientific">Streptomyces atratus</name>
    <dbReference type="NCBI Taxonomy" id="1893"/>
    <lineage>
        <taxon>Bacteria</taxon>
        <taxon>Bacillati</taxon>
        <taxon>Actinomycetota</taxon>
        <taxon>Actinomycetes</taxon>
        <taxon>Kitasatosporales</taxon>
        <taxon>Streptomycetaceae</taxon>
        <taxon>Streptomyces</taxon>
    </lineage>
</organism>
<dbReference type="AlphaFoldDB" id="A0A1K2C8K4"/>
<proteinExistence type="predicted"/>
<dbReference type="STRING" id="1893.SAMN02787144_1010100"/>
<evidence type="ECO:0000313" key="2">
    <source>
        <dbReference type="EMBL" id="SFY06776.1"/>
    </source>
</evidence>
<dbReference type="InterPro" id="IPR057972">
    <property type="entry name" value="Terminase_7"/>
</dbReference>
<gene>
    <name evidence="2" type="ORF">SAMN02787144_1010100</name>
</gene>
<dbReference type="Proteomes" id="UP000181909">
    <property type="component" value="Unassembled WGS sequence"/>
</dbReference>
<dbReference type="Pfam" id="PF25673">
    <property type="entry name" value="Terminase_7"/>
    <property type="match status" value="1"/>
</dbReference>
<dbReference type="RefSeq" id="WP_072486482.1">
    <property type="nucleotide sequence ID" value="NZ_CP108276.1"/>
</dbReference>
<evidence type="ECO:0008006" key="4">
    <source>
        <dbReference type="Google" id="ProtNLM"/>
    </source>
</evidence>
<dbReference type="EMBL" id="FPJO01000010">
    <property type="protein sequence ID" value="SFY06776.1"/>
    <property type="molecule type" value="Genomic_DNA"/>
</dbReference>
<evidence type="ECO:0000313" key="3">
    <source>
        <dbReference type="Proteomes" id="UP000181909"/>
    </source>
</evidence>
<accession>A0A1K2C8K4</accession>
<feature type="region of interest" description="Disordered" evidence="1">
    <location>
        <begin position="1"/>
        <end position="41"/>
    </location>
</feature>